<dbReference type="GO" id="GO:0005737">
    <property type="term" value="C:cytoplasm"/>
    <property type="evidence" value="ECO:0007669"/>
    <property type="project" value="UniProtKB-SubCell"/>
</dbReference>
<dbReference type="InterPro" id="IPR009008">
    <property type="entry name" value="Val/Leu/Ile-tRNA-synth_edit"/>
</dbReference>
<gene>
    <name evidence="15" type="primary">ileS</name>
    <name evidence="18" type="ORF">SAMN04488087_0314</name>
</gene>
<evidence type="ECO:0000256" key="11">
    <source>
        <dbReference type="ARBA" id="ARBA00022917"/>
    </source>
</evidence>
<evidence type="ECO:0000259" key="16">
    <source>
        <dbReference type="Pfam" id="PF00133"/>
    </source>
</evidence>
<dbReference type="GO" id="GO:0004822">
    <property type="term" value="F:isoleucine-tRNA ligase activity"/>
    <property type="evidence" value="ECO:0007669"/>
    <property type="project" value="UniProtKB-UniRule"/>
</dbReference>
<keyword evidence="10 15" id="KW-0067">ATP-binding</keyword>
<dbReference type="STRING" id="633813.SAMN04488087_0314"/>
<dbReference type="Pfam" id="PF19302">
    <property type="entry name" value="DUF5915"/>
    <property type="match status" value="1"/>
</dbReference>
<dbReference type="Pfam" id="PF08264">
    <property type="entry name" value="Anticodon_1"/>
    <property type="match status" value="1"/>
</dbReference>
<dbReference type="Proteomes" id="UP000185812">
    <property type="component" value="Unassembled WGS sequence"/>
</dbReference>
<comment type="cofactor">
    <cofactor evidence="1 15">
        <name>Zn(2+)</name>
        <dbReference type="ChEBI" id="CHEBI:29105"/>
    </cofactor>
</comment>
<comment type="subcellular location">
    <subcellularLocation>
        <location evidence="2 15">Cytoplasm</location>
    </subcellularLocation>
</comment>
<evidence type="ECO:0000256" key="3">
    <source>
        <dbReference type="ARBA" id="ARBA00007078"/>
    </source>
</evidence>
<evidence type="ECO:0000256" key="15">
    <source>
        <dbReference type="HAMAP-Rule" id="MF_02003"/>
    </source>
</evidence>
<reference evidence="19" key="1">
    <citation type="submission" date="2016-11" db="EMBL/GenBank/DDBJ databases">
        <authorList>
            <person name="Varghese N."/>
            <person name="Submissions S."/>
        </authorList>
    </citation>
    <scope>NUCLEOTIDE SEQUENCE [LARGE SCALE GENOMIC DNA]</scope>
    <source>
        <strain evidence="19">DSM 22212</strain>
    </source>
</reference>
<comment type="domain">
    <text evidence="15">IleRS has two distinct active sites: one for aminoacylation and one for editing. The misactivated valine is translocated from the active site to the editing site, which sterically excludes the correctly activated isoleucine. The single editing site contains two valyl binding pockets, one specific for each substrate (Val-AMP or Val-tRNA(Ile)).</text>
</comment>
<feature type="short sequence motif" description="'HIGH' region" evidence="15">
    <location>
        <begin position="49"/>
        <end position="59"/>
    </location>
</feature>
<comment type="subunit">
    <text evidence="4 15">Monomer.</text>
</comment>
<dbReference type="HAMAP" id="MF_02003">
    <property type="entry name" value="Ile_tRNA_synth_type2"/>
    <property type="match status" value="1"/>
</dbReference>
<keyword evidence="5 15" id="KW-0963">Cytoplasm</keyword>
<dbReference type="PRINTS" id="PR00984">
    <property type="entry name" value="TRNASYNTHILE"/>
</dbReference>
<keyword evidence="9 15" id="KW-0862">Zinc</keyword>
<feature type="domain" description="Aminoacyl-tRNA synthetase class Ia" evidence="16">
    <location>
        <begin position="19"/>
        <end position="648"/>
    </location>
</feature>
<dbReference type="FunFam" id="3.40.50.620:FF:000075">
    <property type="entry name" value="Isoleucine--tRNA ligase"/>
    <property type="match status" value="1"/>
</dbReference>
<feature type="binding site" evidence="15">
    <location>
        <position position="612"/>
    </location>
    <ligand>
        <name>ATP</name>
        <dbReference type="ChEBI" id="CHEBI:30616"/>
    </ligand>
</feature>
<evidence type="ECO:0000256" key="9">
    <source>
        <dbReference type="ARBA" id="ARBA00022833"/>
    </source>
</evidence>
<keyword evidence="12 15" id="KW-0030">Aminoacyl-tRNA synthetase</keyword>
<name>A0A1M6PTF2_9BACT</name>
<dbReference type="NCBIfam" id="TIGR00392">
    <property type="entry name" value="ileS"/>
    <property type="match status" value="1"/>
</dbReference>
<dbReference type="InterPro" id="IPR009080">
    <property type="entry name" value="tRNAsynth_Ia_anticodon-bd"/>
</dbReference>
<dbReference type="PANTHER" id="PTHR42780">
    <property type="entry name" value="SOLEUCYL-TRNA SYNTHETASE"/>
    <property type="match status" value="1"/>
</dbReference>
<proteinExistence type="inferred from homology"/>
<evidence type="ECO:0000256" key="2">
    <source>
        <dbReference type="ARBA" id="ARBA00004496"/>
    </source>
</evidence>
<dbReference type="InterPro" id="IPR014729">
    <property type="entry name" value="Rossmann-like_a/b/a_fold"/>
</dbReference>
<sequence>MKRFKQVAQFRHPEMEREILRWWKQRQIFQRSIAQREQGPTFSFYEGPPTANGKPGIHHVLARTIKDIFCRYKTMKGFRVERKAGWDTHGLPVEIEVEKELGLEGRAQVEAFGIEKYNAACRRSVLRYKELWDQLTERIGYWVDLEHPYITFENAYIESVWWLIKQIYQKGLLYKGYKIQWYSPGSGTVLSSHEVSLGYKEVEDPSAYVRFPVRGAERTYLLAWTTTPWTLISNVALAVGEDISYVKVRREDAVHGTEYLILAEDRLDVLHDESAEVVERFPGRALVGTLYEPLFPYFKKRFKEGEAWRVIAADFVSTEEGTGIVHMAPAFGAEDYEAAQKEGLPLINPITPEGTFTDEAPLVAGLWFKDADRVILRDLRQRGLLFRQETYRHNYPHDWRKGTPLMNYPVESWFIRTTAVKDRMIALNETIQWHPPAIGQGRFGEWLRNNVDWALSRQRYWGTPLPIWQSDRNPDYIEVIGSIEELRQKLGGTFPPEAINPETGELDLHRPYVDRLTWPAPDGGTMRRVPDLIDVWFDSGAMPFAQWHYPFENQEVFQRTFPADFIAEGVDQTRGWFYTLHAIATLVMDSVAFRHVVVNGLVLDEKGEKMSKSKGNVVDPFEVVERYGADPVRWYMISNAPPWENLRFSERELEATRRRFFNTLENVYTFFATYANIDDFVYPATRMPVAERTELDRWIISRLNSTIAEVEAAYEDYHPTRAARAIERFVDELSNWYIRRSRRRFWSARTGEQENERDKQAAYQTVYECLEATALLMAPIAPFFSEWLYRALQDGREKKGTESVHLADFPKVERGAIDTKLEQRMALARTIVSIVLALRNQARINVRQPLPRILVVTGTGVAREVVESVRSLILEEVNVKDIEYVEGTSRVVRRTAKPNYRRLGKRLGKLMKGVAARVAQLTEEEIDRYLQEGRLVLEVGGQQVELGPDDLEIKSEGIEGWLVGQEEGVTVALDTTRTEELILEGLAREVINRIQNLRKKAGFEVTDRITVYYQASGRLAQALARHGDWIRNETLAVALQPSEQPTGAHVETFDIDGETFTVGVQRIPIGTVTGQQA</sequence>
<dbReference type="InterPro" id="IPR033709">
    <property type="entry name" value="Anticodon_Ile_ABEc"/>
</dbReference>
<protein>
    <recommendedName>
        <fullName evidence="15">Isoleucine--tRNA ligase</fullName>
        <ecNumber evidence="15">6.1.1.5</ecNumber>
    </recommendedName>
    <alternativeName>
        <fullName evidence="15">Isoleucyl-tRNA synthetase</fullName>
        <shortName evidence="15">IleRS</shortName>
    </alternativeName>
</protein>
<dbReference type="CDD" id="cd00818">
    <property type="entry name" value="IleRS_core"/>
    <property type="match status" value="1"/>
</dbReference>
<dbReference type="EC" id="6.1.1.5" evidence="15"/>
<keyword evidence="7 15" id="KW-0479">Metal-binding</keyword>
<dbReference type="EMBL" id="FRAU01000001">
    <property type="protein sequence ID" value="SHK11176.1"/>
    <property type="molecule type" value="Genomic_DNA"/>
</dbReference>
<evidence type="ECO:0000256" key="10">
    <source>
        <dbReference type="ARBA" id="ARBA00022840"/>
    </source>
</evidence>
<evidence type="ECO:0000256" key="13">
    <source>
        <dbReference type="ARBA" id="ARBA00025217"/>
    </source>
</evidence>
<evidence type="ECO:0000256" key="8">
    <source>
        <dbReference type="ARBA" id="ARBA00022741"/>
    </source>
</evidence>
<evidence type="ECO:0000256" key="1">
    <source>
        <dbReference type="ARBA" id="ARBA00001947"/>
    </source>
</evidence>
<evidence type="ECO:0000313" key="18">
    <source>
        <dbReference type="EMBL" id="SHK11176.1"/>
    </source>
</evidence>
<dbReference type="FunFam" id="3.40.50.620:FF:000063">
    <property type="entry name" value="Isoleucine--tRNA ligase"/>
    <property type="match status" value="1"/>
</dbReference>
<comment type="catalytic activity">
    <reaction evidence="14 15">
        <text>tRNA(Ile) + L-isoleucine + ATP = L-isoleucyl-tRNA(Ile) + AMP + diphosphate</text>
        <dbReference type="Rhea" id="RHEA:11060"/>
        <dbReference type="Rhea" id="RHEA-COMP:9666"/>
        <dbReference type="Rhea" id="RHEA-COMP:9695"/>
        <dbReference type="ChEBI" id="CHEBI:30616"/>
        <dbReference type="ChEBI" id="CHEBI:33019"/>
        <dbReference type="ChEBI" id="CHEBI:58045"/>
        <dbReference type="ChEBI" id="CHEBI:78442"/>
        <dbReference type="ChEBI" id="CHEBI:78528"/>
        <dbReference type="ChEBI" id="CHEBI:456215"/>
        <dbReference type="EC" id="6.1.1.5"/>
    </reaction>
</comment>
<dbReference type="GO" id="GO:0006428">
    <property type="term" value="P:isoleucyl-tRNA aminoacylation"/>
    <property type="evidence" value="ECO:0007669"/>
    <property type="project" value="UniProtKB-UniRule"/>
</dbReference>
<dbReference type="PANTHER" id="PTHR42780:SF1">
    <property type="entry name" value="ISOLEUCINE--TRNA LIGASE, CYTOPLASMIC"/>
    <property type="match status" value="1"/>
</dbReference>
<dbReference type="Gene3D" id="3.40.50.620">
    <property type="entry name" value="HUPs"/>
    <property type="match status" value="2"/>
</dbReference>
<dbReference type="SUPFAM" id="SSF50677">
    <property type="entry name" value="ValRS/IleRS/LeuRS editing domain"/>
    <property type="match status" value="1"/>
</dbReference>
<evidence type="ECO:0000256" key="12">
    <source>
        <dbReference type="ARBA" id="ARBA00023146"/>
    </source>
</evidence>
<dbReference type="CDD" id="cd07961">
    <property type="entry name" value="Anticodon_Ia_Ile_ABEc"/>
    <property type="match status" value="1"/>
</dbReference>
<dbReference type="InterPro" id="IPR023586">
    <property type="entry name" value="Ile-tRNA-ligase_type2"/>
</dbReference>
<organism evidence="18 19">
    <name type="scientific">Rhodothermus profundi</name>
    <dbReference type="NCBI Taxonomy" id="633813"/>
    <lineage>
        <taxon>Bacteria</taxon>
        <taxon>Pseudomonadati</taxon>
        <taxon>Rhodothermota</taxon>
        <taxon>Rhodothermia</taxon>
        <taxon>Rhodothermales</taxon>
        <taxon>Rhodothermaceae</taxon>
        <taxon>Rhodothermus</taxon>
    </lineage>
</organism>
<dbReference type="GO" id="GO:0000049">
    <property type="term" value="F:tRNA binding"/>
    <property type="evidence" value="ECO:0007669"/>
    <property type="project" value="InterPro"/>
</dbReference>
<dbReference type="GO" id="GO:0008270">
    <property type="term" value="F:zinc ion binding"/>
    <property type="evidence" value="ECO:0007669"/>
    <property type="project" value="UniProtKB-UniRule"/>
</dbReference>
<evidence type="ECO:0000256" key="4">
    <source>
        <dbReference type="ARBA" id="ARBA00011245"/>
    </source>
</evidence>
<dbReference type="Gene3D" id="1.10.730.10">
    <property type="entry name" value="Isoleucyl-tRNA Synthetase, Domain 1"/>
    <property type="match status" value="1"/>
</dbReference>
<keyword evidence="19" id="KW-1185">Reference proteome</keyword>
<dbReference type="Gene3D" id="3.90.740.10">
    <property type="entry name" value="Valyl/Leucyl/Isoleucyl-tRNA synthetase, editing domain"/>
    <property type="match status" value="1"/>
</dbReference>
<keyword evidence="6 15" id="KW-0436">Ligase</keyword>
<dbReference type="SUPFAM" id="SSF47323">
    <property type="entry name" value="Anticodon-binding domain of a subclass of class I aminoacyl-tRNA synthetases"/>
    <property type="match status" value="1"/>
</dbReference>
<dbReference type="Pfam" id="PF00133">
    <property type="entry name" value="tRNA-synt_1"/>
    <property type="match status" value="1"/>
</dbReference>
<dbReference type="RefSeq" id="WP_072714185.1">
    <property type="nucleotide sequence ID" value="NZ_FRAU01000001.1"/>
</dbReference>
<dbReference type="OrthoDB" id="9810365at2"/>
<evidence type="ECO:0000313" key="19">
    <source>
        <dbReference type="Proteomes" id="UP000185812"/>
    </source>
</evidence>
<evidence type="ECO:0000256" key="5">
    <source>
        <dbReference type="ARBA" id="ARBA00022490"/>
    </source>
</evidence>
<dbReference type="InterPro" id="IPR013155">
    <property type="entry name" value="M/V/L/I-tRNA-synth_anticd-bd"/>
</dbReference>
<feature type="domain" description="Methionyl/Valyl/Leucyl/Isoleucyl-tRNA synthetase anticodon-binding" evidence="17">
    <location>
        <begin position="696"/>
        <end position="851"/>
    </location>
</feature>
<keyword evidence="11 15" id="KW-0648">Protein biosynthesis</keyword>
<keyword evidence="8 15" id="KW-0547">Nucleotide-binding</keyword>
<accession>A0A1M6PTF2</accession>
<feature type="short sequence motif" description="'KMSKS' region" evidence="15">
    <location>
        <begin position="609"/>
        <end position="613"/>
    </location>
</feature>
<dbReference type="InterPro" id="IPR002300">
    <property type="entry name" value="aa-tRNA-synth_Ia"/>
</dbReference>
<evidence type="ECO:0000256" key="6">
    <source>
        <dbReference type="ARBA" id="ARBA00022598"/>
    </source>
</evidence>
<comment type="function">
    <text evidence="13 15">Catalyzes the attachment of isoleucine to tRNA(Ile). As IleRS can inadvertently accommodate and process structurally similar amino acids such as valine, to avoid such errors it has two additional distinct tRNA(Ile)-dependent editing activities. One activity is designated as 'pretransfer' editing and involves the hydrolysis of activated Val-AMP. The other activity is designated 'posttransfer' editing and involves deacylation of mischarged Val-tRNA(Ile).</text>
</comment>
<evidence type="ECO:0000256" key="14">
    <source>
        <dbReference type="ARBA" id="ARBA00048359"/>
    </source>
</evidence>
<dbReference type="GO" id="GO:0002161">
    <property type="term" value="F:aminoacyl-tRNA deacylase activity"/>
    <property type="evidence" value="ECO:0007669"/>
    <property type="project" value="InterPro"/>
</dbReference>
<evidence type="ECO:0000256" key="7">
    <source>
        <dbReference type="ARBA" id="ARBA00022723"/>
    </source>
</evidence>
<dbReference type="GO" id="GO:0005524">
    <property type="term" value="F:ATP binding"/>
    <property type="evidence" value="ECO:0007669"/>
    <property type="project" value="UniProtKB-UniRule"/>
</dbReference>
<dbReference type="AlphaFoldDB" id="A0A1M6PTF2"/>
<evidence type="ECO:0000259" key="17">
    <source>
        <dbReference type="Pfam" id="PF08264"/>
    </source>
</evidence>
<comment type="similarity">
    <text evidence="3 15">Belongs to the class-I aminoacyl-tRNA synthetase family. IleS type 2 subfamily.</text>
</comment>
<dbReference type="SUPFAM" id="SSF52374">
    <property type="entry name" value="Nucleotidylyl transferase"/>
    <property type="match status" value="1"/>
</dbReference>
<dbReference type="InterPro" id="IPR002301">
    <property type="entry name" value="Ile-tRNA-ligase"/>
</dbReference>